<proteinExistence type="predicted"/>
<dbReference type="RefSeq" id="WP_420068722.1">
    <property type="nucleotide sequence ID" value="NZ_JBCHKQ010000001.1"/>
</dbReference>
<protein>
    <submittedName>
        <fullName evidence="1">Uncharacterized protein</fullName>
    </submittedName>
</protein>
<comment type="caution">
    <text evidence="1">The sequence shown here is derived from an EMBL/GenBank/DDBJ whole genome shotgun (WGS) entry which is preliminary data.</text>
</comment>
<dbReference type="EMBL" id="JBCHKQ010000001">
    <property type="protein sequence ID" value="MEM5947273.1"/>
    <property type="molecule type" value="Genomic_DNA"/>
</dbReference>
<gene>
    <name evidence="1" type="ORF">WKV44_01825</name>
</gene>
<name>A0ABU9U9D1_9SPIR</name>
<accession>A0ABU9U9D1</accession>
<evidence type="ECO:0000313" key="1">
    <source>
        <dbReference type="EMBL" id="MEM5947273.1"/>
    </source>
</evidence>
<organism evidence="1 2">
    <name type="scientific">Rarispira pelagica</name>
    <dbReference type="NCBI Taxonomy" id="3141764"/>
    <lineage>
        <taxon>Bacteria</taxon>
        <taxon>Pseudomonadati</taxon>
        <taxon>Spirochaetota</taxon>
        <taxon>Spirochaetia</taxon>
        <taxon>Winmispirales</taxon>
        <taxon>Winmispiraceae</taxon>
        <taxon>Rarispira</taxon>
    </lineage>
</organism>
<reference evidence="1 2" key="1">
    <citation type="submission" date="2024-03" db="EMBL/GenBank/DDBJ databases">
        <title>Ignisphaera cupida sp. nov., a hyperthermophilic hydrolytic archaeon from a hot spring of Kamchatka, and proposal of Ignisphaeraceae fam. nov.</title>
        <authorList>
            <person name="Podosokorskaya O.A."/>
            <person name="Elcheninov A.G."/>
            <person name="Maltseva A.I."/>
            <person name="Zayulina K.S."/>
            <person name="Novikov A."/>
            <person name="Merkel A.Y."/>
        </authorList>
    </citation>
    <scope>NUCLEOTIDE SEQUENCE [LARGE SCALE GENOMIC DNA]</scope>
    <source>
        <strain evidence="1 2">38H-sp</strain>
    </source>
</reference>
<keyword evidence="2" id="KW-1185">Reference proteome</keyword>
<dbReference type="Proteomes" id="UP001466331">
    <property type="component" value="Unassembled WGS sequence"/>
</dbReference>
<evidence type="ECO:0000313" key="2">
    <source>
        <dbReference type="Proteomes" id="UP001466331"/>
    </source>
</evidence>
<sequence>MAIIPWGMLPMIVINEKNKISLSLKKIPGLLFFNSDMVWVMYAIRTRIRATRKTKELINRNIPDFPVERGILDNACCANMISRISKTI</sequence>